<gene>
    <name evidence="1" type="ORF">BaOVIS_026690</name>
</gene>
<comment type="caution">
    <text evidence="1">The sequence shown here is derived from an EMBL/GenBank/DDBJ whole genome shotgun (WGS) entry which is preliminary data.</text>
</comment>
<accession>A0A9W5TD01</accession>
<reference evidence="1" key="1">
    <citation type="submission" date="2019-12" db="EMBL/GenBank/DDBJ databases">
        <title>Genome sequence of Babesia ovis.</title>
        <authorList>
            <person name="Yamagishi J."/>
            <person name="Sevinc F."/>
            <person name="Xuan X."/>
        </authorList>
    </citation>
    <scope>NUCLEOTIDE SEQUENCE</scope>
    <source>
        <strain evidence="1">Selcuk</strain>
    </source>
</reference>
<organism evidence="1 2">
    <name type="scientific">Babesia ovis</name>
    <dbReference type="NCBI Taxonomy" id="5869"/>
    <lineage>
        <taxon>Eukaryota</taxon>
        <taxon>Sar</taxon>
        <taxon>Alveolata</taxon>
        <taxon>Apicomplexa</taxon>
        <taxon>Aconoidasida</taxon>
        <taxon>Piroplasmida</taxon>
        <taxon>Babesiidae</taxon>
        <taxon>Babesia</taxon>
    </lineage>
</organism>
<dbReference type="Proteomes" id="UP001057455">
    <property type="component" value="Unassembled WGS sequence"/>
</dbReference>
<sequence length="190" mass="20653">MAKGSLTTTISLVTIRFEPAEADSSPFVTMALFAAATSAACLPDACWDELLLLLLLPPSLVMLEAASVITEEILEMVSAVFLASLTIVLSSFGMYSRVQSLMPLKSLLWNSDTGMLSILSASPVWWLETWRQEIIASISFPPNEVVIAAYQTHPVAVVMELDSGTLYSGVPVDLTKQLDVMWELVDPLSQ</sequence>
<dbReference type="AlphaFoldDB" id="A0A9W5TD01"/>
<proteinExistence type="predicted"/>
<evidence type="ECO:0000313" key="2">
    <source>
        <dbReference type="Proteomes" id="UP001057455"/>
    </source>
</evidence>
<dbReference type="EMBL" id="BLIY01000018">
    <property type="protein sequence ID" value="GFE55265.1"/>
    <property type="molecule type" value="Genomic_DNA"/>
</dbReference>
<keyword evidence="2" id="KW-1185">Reference proteome</keyword>
<evidence type="ECO:0000313" key="1">
    <source>
        <dbReference type="EMBL" id="GFE55265.1"/>
    </source>
</evidence>
<protein>
    <submittedName>
        <fullName evidence="1">Cerebral cavernous malformations 2 -like, putative</fullName>
    </submittedName>
</protein>
<name>A0A9W5TD01_BABOV</name>